<dbReference type="KEGG" id="gca:Galf_2813"/>
<feature type="transmembrane region" description="Helical" evidence="8">
    <location>
        <begin position="278"/>
        <end position="299"/>
    </location>
</feature>
<dbReference type="AlphaFoldDB" id="D9SDY4"/>
<keyword evidence="6 8" id="KW-0472">Membrane</keyword>
<feature type="transmembrane region" description="Helical" evidence="8">
    <location>
        <begin position="311"/>
        <end position="328"/>
    </location>
</feature>
<dbReference type="GO" id="GO:0005886">
    <property type="term" value="C:plasma membrane"/>
    <property type="evidence" value="ECO:0007669"/>
    <property type="project" value="UniProtKB-SubCell"/>
</dbReference>
<proteinExistence type="predicted"/>
<feature type="transmembrane region" description="Helical" evidence="8">
    <location>
        <begin position="12"/>
        <end position="30"/>
    </location>
</feature>
<evidence type="ECO:0000313" key="11">
    <source>
        <dbReference type="EMBL" id="ADL56806.1"/>
    </source>
</evidence>
<dbReference type="Proteomes" id="UP000001235">
    <property type="component" value="Chromosome"/>
</dbReference>
<feature type="transmembrane region" description="Helical" evidence="8">
    <location>
        <begin position="137"/>
        <end position="160"/>
    </location>
</feature>
<dbReference type="GO" id="GO:0016788">
    <property type="term" value="F:hydrolase activity, acting on ester bonds"/>
    <property type="evidence" value="ECO:0007669"/>
    <property type="project" value="UniProtKB-ARBA"/>
</dbReference>
<evidence type="ECO:0000313" key="12">
    <source>
        <dbReference type="Proteomes" id="UP000001235"/>
    </source>
</evidence>
<feature type="transmembrane region" description="Helical" evidence="8">
    <location>
        <begin position="221"/>
        <end position="242"/>
    </location>
</feature>
<evidence type="ECO:0000259" key="10">
    <source>
        <dbReference type="Pfam" id="PF19040"/>
    </source>
</evidence>
<feature type="transmembrane region" description="Helical" evidence="8">
    <location>
        <begin position="167"/>
        <end position="182"/>
    </location>
</feature>
<evidence type="ECO:0000256" key="1">
    <source>
        <dbReference type="ARBA" id="ARBA00004651"/>
    </source>
</evidence>
<evidence type="ECO:0000256" key="3">
    <source>
        <dbReference type="ARBA" id="ARBA00022679"/>
    </source>
</evidence>
<dbReference type="InterPro" id="IPR036514">
    <property type="entry name" value="SGNH_hydro_sf"/>
</dbReference>
<dbReference type="STRING" id="395494.Galf_2813"/>
<evidence type="ECO:0000259" key="9">
    <source>
        <dbReference type="Pfam" id="PF01757"/>
    </source>
</evidence>
<dbReference type="eggNOG" id="COG2755">
    <property type="taxonomic scope" value="Bacteria"/>
</dbReference>
<feature type="domain" description="Acyltransferase 3" evidence="9">
    <location>
        <begin position="11"/>
        <end position="328"/>
    </location>
</feature>
<organism evidence="11 12">
    <name type="scientific">Gallionella capsiferriformans (strain ES-2)</name>
    <name type="common">Gallionella ferruginea capsiferriformans (strain ES-2)</name>
    <dbReference type="NCBI Taxonomy" id="395494"/>
    <lineage>
        <taxon>Bacteria</taxon>
        <taxon>Pseudomonadati</taxon>
        <taxon>Pseudomonadota</taxon>
        <taxon>Betaproteobacteria</taxon>
        <taxon>Nitrosomonadales</taxon>
        <taxon>Gallionellaceae</taxon>
        <taxon>Gallionella</taxon>
    </lineage>
</organism>
<dbReference type="PANTHER" id="PTHR23028">
    <property type="entry name" value="ACETYLTRANSFERASE"/>
    <property type="match status" value="1"/>
</dbReference>
<dbReference type="Pfam" id="PF01757">
    <property type="entry name" value="Acyl_transf_3"/>
    <property type="match status" value="1"/>
</dbReference>
<gene>
    <name evidence="11" type="ordered locus">Galf_2813</name>
</gene>
<feature type="transmembrane region" description="Helical" evidence="8">
    <location>
        <begin position="77"/>
        <end position="96"/>
    </location>
</feature>
<dbReference type="Gene3D" id="3.40.50.1110">
    <property type="entry name" value="SGNH hydrolase"/>
    <property type="match status" value="1"/>
</dbReference>
<sequence length="656" mass="73360">MPNIAKKFYPEIQGIRAISIIAVILFHFGFHILPGGYVGVDMFFVISGYLITQMIAGELASGTFSIARFYKNRVVRLLPNLFLMIAASAVISYFVLKPYDFFQYAKSLQFSAIYLTNMVFARQQGYFDMSRDAKPLLHTWSLSIEEQFYLIFPVFLILLYKFKTHRIAALIVIAAASLWVRFDYIQHYLPTEGFFSFAGRIWEFIIGALAALMSVEIKNRLLHNGAISLTSLALIAASLLWLDESASPLLLLIPCLATALFILSSPNTTAGKWLSGKTLVFIGGLSYSLYLWHWPLIVWFHNADYSLNDTVQTTLLLFLTVLIAYLAWKYVEEPCRQRREKFSGKSVALLTASFAVFCIATGMYVYAKGGMEERFPSWVNAKNNLAAFDFKAATGTQINYPANCLIGDDPDAILKHCAFGDSSADNRFLVLGDSHTAAWYPAFQAAAEAMDAQGVLVTLPGCPPIFGISSFDGAKNICAEGFDRRIRTLIETRAFRKIFLVASWSMYTEGDPNNQPNHFISDATTSSQDAASSKNVISRHLTDTLSLMKAQGSEVVIVHSVPVLPKVIQNLPVDFTQPLAQIRHQNQFMTEFMKQNPNTAFIDPVSVFCDEQNCQTRRNGNILYGDNNHISPAGAALLVKLIERELLQPVKNMEHN</sequence>
<feature type="transmembrane region" description="Helical" evidence="8">
    <location>
        <begin position="248"/>
        <end position="266"/>
    </location>
</feature>
<dbReference type="InterPro" id="IPR043968">
    <property type="entry name" value="SGNH"/>
</dbReference>
<feature type="transmembrane region" description="Helical" evidence="8">
    <location>
        <begin position="348"/>
        <end position="367"/>
    </location>
</feature>
<feature type="transmembrane region" description="Helical" evidence="8">
    <location>
        <begin position="36"/>
        <end position="56"/>
    </location>
</feature>
<keyword evidence="4 8" id="KW-0812">Transmembrane</keyword>
<dbReference type="InterPro" id="IPR002656">
    <property type="entry name" value="Acyl_transf_3_dom"/>
</dbReference>
<dbReference type="OrthoDB" id="9814807at2"/>
<dbReference type="PANTHER" id="PTHR23028:SF53">
    <property type="entry name" value="ACYL_TRANSF_3 DOMAIN-CONTAINING PROTEIN"/>
    <property type="match status" value="1"/>
</dbReference>
<dbReference type="SUPFAM" id="SSF52266">
    <property type="entry name" value="SGNH hydrolase"/>
    <property type="match status" value="1"/>
</dbReference>
<keyword evidence="2" id="KW-1003">Cell membrane</keyword>
<evidence type="ECO:0000256" key="2">
    <source>
        <dbReference type="ARBA" id="ARBA00022475"/>
    </source>
</evidence>
<dbReference type="InterPro" id="IPR050879">
    <property type="entry name" value="Acyltransferase_3"/>
</dbReference>
<comment type="subcellular location">
    <subcellularLocation>
        <location evidence="1">Cell membrane</location>
        <topology evidence="1">Multi-pass membrane protein</topology>
    </subcellularLocation>
</comment>
<name>D9SDY4_GALCS</name>
<dbReference type="HOGENOM" id="CLU_005679_10_4_4"/>
<accession>D9SDY4</accession>
<keyword evidence="5 8" id="KW-1133">Transmembrane helix</keyword>
<keyword evidence="12" id="KW-1185">Reference proteome</keyword>
<reference evidence="11 12" key="1">
    <citation type="submission" date="2010-08" db="EMBL/GenBank/DDBJ databases">
        <title>Complete sequence of Gallionella capsiferriformans ES-2.</title>
        <authorList>
            <consortium name="US DOE Joint Genome Institute"/>
            <person name="Lucas S."/>
            <person name="Copeland A."/>
            <person name="Lapidus A."/>
            <person name="Cheng J.-F."/>
            <person name="Bruce D."/>
            <person name="Goodwin L."/>
            <person name="Pitluck S."/>
            <person name="Chertkov O."/>
            <person name="Davenport K.W."/>
            <person name="Detter J.C."/>
            <person name="Han C."/>
            <person name="Tapia R."/>
            <person name="Land M."/>
            <person name="Hauser L."/>
            <person name="Chang Y.-J."/>
            <person name="Jeffries C."/>
            <person name="Kyrpides N."/>
            <person name="Ivanova N."/>
            <person name="Mikhailova N."/>
            <person name="Shelobolina E.S."/>
            <person name="Picardal F."/>
            <person name="Roden E."/>
            <person name="Emerson D."/>
            <person name="Woyke T."/>
        </authorList>
    </citation>
    <scope>NUCLEOTIDE SEQUENCE [LARGE SCALE GENOMIC DNA]</scope>
    <source>
        <strain evidence="11 12">ES-2</strain>
    </source>
</reference>
<dbReference type="Pfam" id="PF19040">
    <property type="entry name" value="SGNH"/>
    <property type="match status" value="1"/>
</dbReference>
<evidence type="ECO:0000256" key="5">
    <source>
        <dbReference type="ARBA" id="ARBA00022989"/>
    </source>
</evidence>
<feature type="domain" description="SGNH" evidence="10">
    <location>
        <begin position="404"/>
        <end position="643"/>
    </location>
</feature>
<evidence type="ECO:0000256" key="4">
    <source>
        <dbReference type="ARBA" id="ARBA00022692"/>
    </source>
</evidence>
<dbReference type="EMBL" id="CP002159">
    <property type="protein sequence ID" value="ADL56806.1"/>
    <property type="molecule type" value="Genomic_DNA"/>
</dbReference>
<dbReference type="GO" id="GO:0009103">
    <property type="term" value="P:lipopolysaccharide biosynthetic process"/>
    <property type="evidence" value="ECO:0007669"/>
    <property type="project" value="TreeGrafter"/>
</dbReference>
<dbReference type="RefSeq" id="WP_013294708.1">
    <property type="nucleotide sequence ID" value="NC_014394.1"/>
</dbReference>
<dbReference type="eggNOG" id="COG1835">
    <property type="taxonomic scope" value="Bacteria"/>
</dbReference>
<evidence type="ECO:0000256" key="6">
    <source>
        <dbReference type="ARBA" id="ARBA00023136"/>
    </source>
</evidence>
<protein>
    <submittedName>
        <fullName evidence="11">Acyltransferase 3</fullName>
    </submittedName>
</protein>
<dbReference type="GO" id="GO:0016747">
    <property type="term" value="F:acyltransferase activity, transferring groups other than amino-acyl groups"/>
    <property type="evidence" value="ECO:0007669"/>
    <property type="project" value="InterPro"/>
</dbReference>
<evidence type="ECO:0000256" key="8">
    <source>
        <dbReference type="SAM" id="Phobius"/>
    </source>
</evidence>
<keyword evidence="3 11" id="KW-0808">Transferase</keyword>
<evidence type="ECO:0000256" key="7">
    <source>
        <dbReference type="ARBA" id="ARBA00023315"/>
    </source>
</evidence>
<keyword evidence="7 11" id="KW-0012">Acyltransferase</keyword>
<feature type="transmembrane region" description="Helical" evidence="8">
    <location>
        <begin position="194"/>
        <end position="214"/>
    </location>
</feature>